<name>A0A9W6SW36_CANBO</name>
<dbReference type="Gene3D" id="3.40.50.1820">
    <property type="entry name" value="alpha/beta hydrolase"/>
    <property type="match status" value="1"/>
</dbReference>
<keyword evidence="2" id="KW-0442">Lipid degradation</keyword>
<sequence>MSSSIADPLKPSIPSSTSPSTSPSPSIMDTQDATRVSDTPSEKQQNKISQISSNQNGHLFVYVHGLWGTPQHLDVLELIPKEFLNELKSDNLTNDNFYFLKPKSFTYLRTYDGIEYIGNKVMNEVLHFIKELLETEKIKITKISIVGYSLGGLVSRYIIGEFYKIGFFDKIEPFIFTTYATPHLGVNFNYNDSTDLTHSKFIKTALNNLINFAGSSLLGKSGKEFEIV</sequence>
<comment type="caution">
    <text evidence="5">The sequence shown here is derived from an EMBL/GenBank/DDBJ whole genome shotgun (WGS) entry which is preliminary data.</text>
</comment>
<dbReference type="InterPro" id="IPR029058">
    <property type="entry name" value="AB_hydrolase_fold"/>
</dbReference>
<dbReference type="EMBL" id="BSXN01000301">
    <property type="protein sequence ID" value="GME68001.1"/>
    <property type="molecule type" value="Genomic_DNA"/>
</dbReference>
<dbReference type="GO" id="GO:0016042">
    <property type="term" value="P:lipid catabolic process"/>
    <property type="evidence" value="ECO:0007669"/>
    <property type="project" value="UniProtKB-KW"/>
</dbReference>
<feature type="region of interest" description="Disordered" evidence="3">
    <location>
        <begin position="1"/>
        <end position="50"/>
    </location>
</feature>
<dbReference type="Pfam" id="PF05057">
    <property type="entry name" value="DUF676"/>
    <property type="match status" value="1"/>
</dbReference>
<dbReference type="InterPro" id="IPR044294">
    <property type="entry name" value="Lipase-like"/>
</dbReference>
<dbReference type="Proteomes" id="UP001165120">
    <property type="component" value="Unassembled WGS sequence"/>
</dbReference>
<evidence type="ECO:0000313" key="5">
    <source>
        <dbReference type="EMBL" id="GME68001.1"/>
    </source>
</evidence>
<protein>
    <submittedName>
        <fullName evidence="5">Unnamed protein product</fullName>
    </submittedName>
</protein>
<dbReference type="AlphaFoldDB" id="A0A9W6SW36"/>
<dbReference type="GO" id="GO:0005811">
    <property type="term" value="C:lipid droplet"/>
    <property type="evidence" value="ECO:0007669"/>
    <property type="project" value="TreeGrafter"/>
</dbReference>
<feature type="compositionally biased region" description="Polar residues" evidence="3">
    <location>
        <begin position="28"/>
        <end position="39"/>
    </location>
</feature>
<proteinExistence type="inferred from homology"/>
<organism evidence="5 6">
    <name type="scientific">Candida boidinii</name>
    <name type="common">Yeast</name>
    <dbReference type="NCBI Taxonomy" id="5477"/>
    <lineage>
        <taxon>Eukaryota</taxon>
        <taxon>Fungi</taxon>
        <taxon>Dikarya</taxon>
        <taxon>Ascomycota</taxon>
        <taxon>Saccharomycotina</taxon>
        <taxon>Pichiomycetes</taxon>
        <taxon>Pichiales</taxon>
        <taxon>Pichiaceae</taxon>
        <taxon>Ogataea</taxon>
        <taxon>Ogataea/Candida clade</taxon>
    </lineage>
</organism>
<keyword evidence="6" id="KW-1185">Reference proteome</keyword>
<feature type="compositionally biased region" description="Low complexity" evidence="3">
    <location>
        <begin position="12"/>
        <end position="27"/>
    </location>
</feature>
<reference evidence="5" key="1">
    <citation type="submission" date="2023-04" db="EMBL/GenBank/DDBJ databases">
        <title>Candida boidinii NBRC 10035.</title>
        <authorList>
            <person name="Ichikawa N."/>
            <person name="Sato H."/>
            <person name="Tonouchi N."/>
        </authorList>
    </citation>
    <scope>NUCLEOTIDE SEQUENCE</scope>
    <source>
        <strain evidence="5">NBRC 10035</strain>
    </source>
</reference>
<comment type="similarity">
    <text evidence="1">Belongs to the putative lipase ROG1 family.</text>
</comment>
<dbReference type="PANTHER" id="PTHR12482">
    <property type="entry name" value="LIPASE ROG1-RELATED-RELATED"/>
    <property type="match status" value="1"/>
</dbReference>
<dbReference type="PANTHER" id="PTHR12482:SF24">
    <property type="entry name" value="LIPID DROPLET PHOSPHOLIPASE 1"/>
    <property type="match status" value="1"/>
</dbReference>
<dbReference type="GO" id="GO:0047372">
    <property type="term" value="F:monoacylglycerol lipase activity"/>
    <property type="evidence" value="ECO:0007669"/>
    <property type="project" value="TreeGrafter"/>
</dbReference>
<dbReference type="SUPFAM" id="SSF53474">
    <property type="entry name" value="alpha/beta-Hydrolases"/>
    <property type="match status" value="1"/>
</dbReference>
<evidence type="ECO:0000256" key="2">
    <source>
        <dbReference type="ARBA" id="ARBA00022963"/>
    </source>
</evidence>
<evidence type="ECO:0000256" key="3">
    <source>
        <dbReference type="SAM" id="MobiDB-lite"/>
    </source>
</evidence>
<evidence type="ECO:0000259" key="4">
    <source>
        <dbReference type="Pfam" id="PF05057"/>
    </source>
</evidence>
<keyword evidence="2" id="KW-0443">Lipid metabolism</keyword>
<evidence type="ECO:0000256" key="1">
    <source>
        <dbReference type="ARBA" id="ARBA00007920"/>
    </source>
</evidence>
<dbReference type="InterPro" id="IPR007751">
    <property type="entry name" value="DUF676_lipase-like"/>
</dbReference>
<dbReference type="GO" id="GO:0004622">
    <property type="term" value="F:phosphatidylcholine lysophospholipase activity"/>
    <property type="evidence" value="ECO:0007669"/>
    <property type="project" value="TreeGrafter"/>
</dbReference>
<evidence type="ECO:0000313" key="6">
    <source>
        <dbReference type="Proteomes" id="UP001165120"/>
    </source>
</evidence>
<feature type="domain" description="DUF676" evidence="4">
    <location>
        <begin position="54"/>
        <end position="217"/>
    </location>
</feature>
<gene>
    <name evidence="5" type="ORF">Cboi02_000132800</name>
</gene>
<accession>A0A9W6SW36</accession>